<feature type="transmembrane region" description="Helical" evidence="9">
    <location>
        <begin position="38"/>
        <end position="55"/>
    </location>
</feature>
<evidence type="ECO:0000313" key="14">
    <source>
        <dbReference type="Proteomes" id="UP001241988"/>
    </source>
</evidence>
<feature type="transmembrane region" description="Helical" evidence="9">
    <location>
        <begin position="12"/>
        <end position="32"/>
    </location>
</feature>
<dbReference type="SUPFAM" id="SSF47384">
    <property type="entry name" value="Homodimeric domain of signal transducing histidine kinase"/>
    <property type="match status" value="1"/>
</dbReference>
<evidence type="ECO:0000256" key="8">
    <source>
        <dbReference type="ARBA" id="ARBA00023012"/>
    </source>
</evidence>
<keyword evidence="8" id="KW-0902">Two-component regulatory system</keyword>
<dbReference type="InterPro" id="IPR000014">
    <property type="entry name" value="PAS"/>
</dbReference>
<dbReference type="Pfam" id="PF00512">
    <property type="entry name" value="HisKA"/>
    <property type="match status" value="1"/>
</dbReference>
<keyword evidence="6" id="KW-0418">Kinase</keyword>
<dbReference type="PANTHER" id="PTHR43065">
    <property type="entry name" value="SENSOR HISTIDINE KINASE"/>
    <property type="match status" value="1"/>
</dbReference>
<keyword evidence="7" id="KW-0067">ATP-binding</keyword>
<keyword evidence="9" id="KW-1133">Transmembrane helix</keyword>
<dbReference type="PROSITE" id="PS50112">
    <property type="entry name" value="PAS"/>
    <property type="match status" value="1"/>
</dbReference>
<organism evidence="13 14">
    <name type="scientific">Planomicrobium stackebrandtii</name>
    <dbReference type="NCBI Taxonomy" id="253160"/>
    <lineage>
        <taxon>Bacteria</taxon>
        <taxon>Bacillati</taxon>
        <taxon>Bacillota</taxon>
        <taxon>Bacilli</taxon>
        <taxon>Bacillales</taxon>
        <taxon>Caryophanaceae</taxon>
        <taxon>Planomicrobium</taxon>
    </lineage>
</organism>
<dbReference type="Pfam" id="PF08448">
    <property type="entry name" value="PAS_4"/>
    <property type="match status" value="1"/>
</dbReference>
<comment type="caution">
    <text evidence="13">The sequence shown here is derived from an EMBL/GenBank/DDBJ whole genome shotgun (WGS) entry which is preliminary data.</text>
</comment>
<dbReference type="InterPro" id="IPR000700">
    <property type="entry name" value="PAS-assoc_C"/>
</dbReference>
<dbReference type="InterPro" id="IPR035965">
    <property type="entry name" value="PAS-like_dom_sf"/>
</dbReference>
<evidence type="ECO:0000259" key="11">
    <source>
        <dbReference type="PROSITE" id="PS50112"/>
    </source>
</evidence>
<dbReference type="Proteomes" id="UP001241988">
    <property type="component" value="Unassembled WGS sequence"/>
</dbReference>
<dbReference type="EMBL" id="JAUSWB010000004">
    <property type="protein sequence ID" value="MDQ0429099.1"/>
    <property type="molecule type" value="Genomic_DNA"/>
</dbReference>
<sequence>MDSNVTNRKRNQLFIHLYGFSSILHFLLNQWVDMNSAIISPFFGMATYVILLVFFSCNIKERVLQLAVLFAMNIYVFILNFESLSSITLIFFVMPIIAAALYNDTKPIILLAIVTSFEFLLLITVFDRFTARAPLPYIQLSIIVFFTAVLTITLLHSIYFSRYWKQLEMKNASMEKALLSKEGYLQLFFETAKDAIAVFDSNNKIIAVNPAFEELYGWTSEESIGKSLPLYPLDMKEDAERRTWEVQQGKSYSLLETVDARKDGTRFHAQVTLSPIFDQFGKVIATSIISRDMSYQKESEKMMLQSEKLKLAGEIAAGVAHEIRNPMTVISGFVQIMHNDPKHQFPEYTALIQSEMERINLIISEFLVLAKPQASALKKFSIQNALDDILLLFGPELNLHGITVKKDWQEDFHVNGEEHHMKQVFINLLKNAIESMEQPGEIWILLKAEKDSMLSISFNDSGNGISEIDLGEIFQPFYTTKATGTGLGLLISQKIIQEHQGDLIISSTLGVGTAATILLPAK</sequence>
<evidence type="ECO:0000256" key="6">
    <source>
        <dbReference type="ARBA" id="ARBA00022777"/>
    </source>
</evidence>
<dbReference type="RefSeq" id="WP_308787221.1">
    <property type="nucleotide sequence ID" value="NZ_JAUSWB010000004.1"/>
</dbReference>
<evidence type="ECO:0000256" key="4">
    <source>
        <dbReference type="ARBA" id="ARBA00022679"/>
    </source>
</evidence>
<name>A0ABU0GW12_9BACL</name>
<feature type="transmembrane region" description="Helical" evidence="9">
    <location>
        <begin position="138"/>
        <end position="160"/>
    </location>
</feature>
<dbReference type="CDD" id="cd00130">
    <property type="entry name" value="PAS"/>
    <property type="match status" value="1"/>
</dbReference>
<comment type="catalytic activity">
    <reaction evidence="1">
        <text>ATP + protein L-histidine = ADP + protein N-phospho-L-histidine.</text>
        <dbReference type="EC" id="2.7.13.3"/>
    </reaction>
</comment>
<reference evidence="13 14" key="1">
    <citation type="submission" date="2023-07" db="EMBL/GenBank/DDBJ databases">
        <title>Genomic Encyclopedia of Type Strains, Phase IV (KMG-IV): sequencing the most valuable type-strain genomes for metagenomic binning, comparative biology and taxonomic classification.</title>
        <authorList>
            <person name="Goeker M."/>
        </authorList>
    </citation>
    <scope>NUCLEOTIDE SEQUENCE [LARGE SCALE GENOMIC DNA]</scope>
    <source>
        <strain evidence="13 14">DSM 16419</strain>
    </source>
</reference>
<protein>
    <recommendedName>
        <fullName evidence="2">histidine kinase</fullName>
        <ecNumber evidence="2">2.7.13.3</ecNumber>
    </recommendedName>
</protein>
<feature type="domain" description="Histidine kinase" evidence="10">
    <location>
        <begin position="318"/>
        <end position="522"/>
    </location>
</feature>
<dbReference type="Gene3D" id="1.10.287.130">
    <property type="match status" value="1"/>
</dbReference>
<evidence type="ECO:0000259" key="10">
    <source>
        <dbReference type="PROSITE" id="PS50109"/>
    </source>
</evidence>
<evidence type="ECO:0000256" key="2">
    <source>
        <dbReference type="ARBA" id="ARBA00012438"/>
    </source>
</evidence>
<dbReference type="PRINTS" id="PR00344">
    <property type="entry name" value="BCTRLSENSOR"/>
</dbReference>
<dbReference type="InterPro" id="IPR036097">
    <property type="entry name" value="HisK_dim/P_sf"/>
</dbReference>
<evidence type="ECO:0000313" key="13">
    <source>
        <dbReference type="EMBL" id="MDQ0429099.1"/>
    </source>
</evidence>
<evidence type="ECO:0000256" key="9">
    <source>
        <dbReference type="SAM" id="Phobius"/>
    </source>
</evidence>
<dbReference type="InterPro" id="IPR005467">
    <property type="entry name" value="His_kinase_dom"/>
</dbReference>
<feature type="domain" description="PAC" evidence="12">
    <location>
        <begin position="248"/>
        <end position="305"/>
    </location>
</feature>
<dbReference type="SMART" id="SM00387">
    <property type="entry name" value="HATPase_c"/>
    <property type="match status" value="1"/>
</dbReference>
<evidence type="ECO:0000256" key="7">
    <source>
        <dbReference type="ARBA" id="ARBA00022840"/>
    </source>
</evidence>
<dbReference type="InterPro" id="IPR004358">
    <property type="entry name" value="Sig_transdc_His_kin-like_C"/>
</dbReference>
<proteinExistence type="predicted"/>
<keyword evidence="9" id="KW-0812">Transmembrane</keyword>
<evidence type="ECO:0000256" key="5">
    <source>
        <dbReference type="ARBA" id="ARBA00022741"/>
    </source>
</evidence>
<gene>
    <name evidence="13" type="ORF">QOZ98_001926</name>
</gene>
<keyword evidence="5" id="KW-0547">Nucleotide-binding</keyword>
<evidence type="ECO:0000259" key="12">
    <source>
        <dbReference type="PROSITE" id="PS50113"/>
    </source>
</evidence>
<keyword evidence="14" id="KW-1185">Reference proteome</keyword>
<dbReference type="SMART" id="SM00388">
    <property type="entry name" value="HisKA"/>
    <property type="match status" value="1"/>
</dbReference>
<dbReference type="EC" id="2.7.13.3" evidence="2"/>
<dbReference type="InterPro" id="IPR003594">
    <property type="entry name" value="HATPase_dom"/>
</dbReference>
<dbReference type="InterPro" id="IPR013656">
    <property type="entry name" value="PAS_4"/>
</dbReference>
<dbReference type="Gene3D" id="3.30.450.20">
    <property type="entry name" value="PAS domain"/>
    <property type="match status" value="1"/>
</dbReference>
<dbReference type="Pfam" id="PF02518">
    <property type="entry name" value="HATPase_c"/>
    <property type="match status" value="1"/>
</dbReference>
<feature type="domain" description="PAS" evidence="11">
    <location>
        <begin position="181"/>
        <end position="240"/>
    </location>
</feature>
<feature type="transmembrane region" description="Helical" evidence="9">
    <location>
        <begin position="108"/>
        <end position="126"/>
    </location>
</feature>
<dbReference type="CDD" id="cd00082">
    <property type="entry name" value="HisKA"/>
    <property type="match status" value="1"/>
</dbReference>
<keyword evidence="4" id="KW-0808">Transferase</keyword>
<dbReference type="SUPFAM" id="SSF55785">
    <property type="entry name" value="PYP-like sensor domain (PAS domain)"/>
    <property type="match status" value="1"/>
</dbReference>
<accession>A0ABU0GW12</accession>
<dbReference type="InterPro" id="IPR003661">
    <property type="entry name" value="HisK_dim/P_dom"/>
</dbReference>
<evidence type="ECO:0000256" key="1">
    <source>
        <dbReference type="ARBA" id="ARBA00000085"/>
    </source>
</evidence>
<dbReference type="PANTHER" id="PTHR43065:SF10">
    <property type="entry name" value="PEROXIDE STRESS-ACTIVATED HISTIDINE KINASE MAK3"/>
    <property type="match status" value="1"/>
</dbReference>
<dbReference type="Gene3D" id="3.30.565.10">
    <property type="entry name" value="Histidine kinase-like ATPase, C-terminal domain"/>
    <property type="match status" value="1"/>
</dbReference>
<dbReference type="InterPro" id="IPR036890">
    <property type="entry name" value="HATPase_C_sf"/>
</dbReference>
<dbReference type="PROSITE" id="PS50113">
    <property type="entry name" value="PAC"/>
    <property type="match status" value="1"/>
</dbReference>
<dbReference type="NCBIfam" id="TIGR00229">
    <property type="entry name" value="sensory_box"/>
    <property type="match status" value="1"/>
</dbReference>
<dbReference type="PROSITE" id="PS50109">
    <property type="entry name" value="HIS_KIN"/>
    <property type="match status" value="1"/>
</dbReference>
<dbReference type="SMART" id="SM00091">
    <property type="entry name" value="PAS"/>
    <property type="match status" value="1"/>
</dbReference>
<feature type="transmembrane region" description="Helical" evidence="9">
    <location>
        <begin position="84"/>
        <end position="101"/>
    </location>
</feature>
<evidence type="ECO:0000256" key="3">
    <source>
        <dbReference type="ARBA" id="ARBA00022553"/>
    </source>
</evidence>
<keyword evidence="9" id="KW-0472">Membrane</keyword>
<dbReference type="SUPFAM" id="SSF55874">
    <property type="entry name" value="ATPase domain of HSP90 chaperone/DNA topoisomerase II/histidine kinase"/>
    <property type="match status" value="1"/>
</dbReference>
<keyword evidence="3" id="KW-0597">Phosphoprotein</keyword>